<evidence type="ECO:0000313" key="2">
    <source>
        <dbReference type="Proteomes" id="UP001187682"/>
    </source>
</evidence>
<protein>
    <submittedName>
        <fullName evidence="1">Uncharacterized protein</fullName>
    </submittedName>
</protein>
<dbReference type="AlphaFoldDB" id="A0AAE8N7N7"/>
<dbReference type="EMBL" id="ONZQ02000019">
    <property type="protein sequence ID" value="SPO07224.1"/>
    <property type="molecule type" value="Genomic_DNA"/>
</dbReference>
<gene>
    <name evidence="1" type="ORF">DNG_09918</name>
</gene>
<dbReference type="Proteomes" id="UP001187682">
    <property type="component" value="Unassembled WGS sequence"/>
</dbReference>
<evidence type="ECO:0000313" key="1">
    <source>
        <dbReference type="EMBL" id="SPO07224.1"/>
    </source>
</evidence>
<sequence>MYASNPSDTKGLLRSCGSTFFHISPIRPDAPYILNLPADISPYLLGVLSPATPKNIPVIAIGMESGFSAISYTPQGRAAADLDGE</sequence>
<name>A0AAE8N7N7_9PEZI</name>
<accession>A0AAE8N7N7</accession>
<organism evidence="1 2">
    <name type="scientific">Cephalotrichum gorgonifer</name>
    <dbReference type="NCBI Taxonomy" id="2041049"/>
    <lineage>
        <taxon>Eukaryota</taxon>
        <taxon>Fungi</taxon>
        <taxon>Dikarya</taxon>
        <taxon>Ascomycota</taxon>
        <taxon>Pezizomycotina</taxon>
        <taxon>Sordariomycetes</taxon>
        <taxon>Hypocreomycetidae</taxon>
        <taxon>Microascales</taxon>
        <taxon>Microascaceae</taxon>
        <taxon>Cephalotrichum</taxon>
    </lineage>
</organism>
<comment type="caution">
    <text evidence="1">The sequence shown here is derived from an EMBL/GenBank/DDBJ whole genome shotgun (WGS) entry which is preliminary data.</text>
</comment>
<keyword evidence="2" id="KW-1185">Reference proteome</keyword>
<reference evidence="1" key="1">
    <citation type="submission" date="2018-03" db="EMBL/GenBank/DDBJ databases">
        <authorList>
            <person name="Guldener U."/>
        </authorList>
    </citation>
    <scope>NUCLEOTIDE SEQUENCE</scope>
</reference>
<proteinExistence type="predicted"/>